<organism evidence="1">
    <name type="scientific">Rhizophora mucronata</name>
    <name type="common">Asiatic mangrove</name>
    <dbReference type="NCBI Taxonomy" id="61149"/>
    <lineage>
        <taxon>Eukaryota</taxon>
        <taxon>Viridiplantae</taxon>
        <taxon>Streptophyta</taxon>
        <taxon>Embryophyta</taxon>
        <taxon>Tracheophyta</taxon>
        <taxon>Spermatophyta</taxon>
        <taxon>Magnoliopsida</taxon>
        <taxon>eudicotyledons</taxon>
        <taxon>Gunneridae</taxon>
        <taxon>Pentapetalae</taxon>
        <taxon>rosids</taxon>
        <taxon>fabids</taxon>
        <taxon>Malpighiales</taxon>
        <taxon>Rhizophoraceae</taxon>
        <taxon>Rhizophora</taxon>
    </lineage>
</organism>
<name>A0A2P2NR54_RHIMU</name>
<protein>
    <submittedName>
        <fullName evidence="1">Uncharacterized protein</fullName>
    </submittedName>
</protein>
<sequence length="55" mass="6594">MYDLELGFPFTCFWFHYQLNAACSSACYQVGFSYLLLSWILNFDFTRGCVFFFFD</sequence>
<reference evidence="1" key="1">
    <citation type="submission" date="2018-02" db="EMBL/GenBank/DDBJ databases">
        <title>Rhizophora mucronata_Transcriptome.</title>
        <authorList>
            <person name="Meera S.P."/>
            <person name="Sreeshan A."/>
            <person name="Augustine A."/>
        </authorList>
    </citation>
    <scope>NUCLEOTIDE SEQUENCE</scope>
    <source>
        <tissue evidence="1">Leaf</tissue>
    </source>
</reference>
<accession>A0A2P2NR54</accession>
<dbReference type="EMBL" id="GGEC01064508">
    <property type="protein sequence ID" value="MBX44992.1"/>
    <property type="molecule type" value="Transcribed_RNA"/>
</dbReference>
<dbReference type="AlphaFoldDB" id="A0A2P2NR54"/>
<evidence type="ECO:0000313" key="1">
    <source>
        <dbReference type="EMBL" id="MBX44992.1"/>
    </source>
</evidence>
<proteinExistence type="predicted"/>